<feature type="compositionally biased region" description="Basic and acidic residues" evidence="6">
    <location>
        <begin position="52"/>
        <end position="64"/>
    </location>
</feature>
<feature type="compositionally biased region" description="Basic and acidic residues" evidence="6">
    <location>
        <begin position="84"/>
        <end position="138"/>
    </location>
</feature>
<evidence type="ECO:0000256" key="2">
    <source>
        <dbReference type="ARBA" id="ARBA00023015"/>
    </source>
</evidence>
<gene>
    <name evidence="8" type="ORF">BVC80_1019g10</name>
</gene>
<dbReference type="InParanoid" id="A0A200QM82"/>
<accession>A0A200QM82</accession>
<evidence type="ECO:0000256" key="1">
    <source>
        <dbReference type="ARBA" id="ARBA00004123"/>
    </source>
</evidence>
<proteinExistence type="predicted"/>
<dbReference type="EMBL" id="MVGT01001680">
    <property type="protein sequence ID" value="OVA11531.1"/>
    <property type="molecule type" value="Genomic_DNA"/>
</dbReference>
<keyword evidence="2" id="KW-0805">Transcription regulation</keyword>
<feature type="compositionally biased region" description="Basic and acidic residues" evidence="6">
    <location>
        <begin position="201"/>
        <end position="218"/>
    </location>
</feature>
<dbReference type="OMA" id="EMVFIEL"/>
<comment type="caution">
    <text evidence="8">The sequence shown here is derived from an EMBL/GenBank/DDBJ whole genome shotgun (WGS) entry which is preliminary data.</text>
</comment>
<evidence type="ECO:0000313" key="8">
    <source>
        <dbReference type="EMBL" id="OVA11531.1"/>
    </source>
</evidence>
<dbReference type="InterPro" id="IPR039622">
    <property type="entry name" value="MBD10/11"/>
</dbReference>
<keyword evidence="4" id="KW-0804">Transcription</keyword>
<dbReference type="GO" id="GO:0003677">
    <property type="term" value="F:DNA binding"/>
    <property type="evidence" value="ECO:0007669"/>
    <property type="project" value="UniProtKB-KW"/>
</dbReference>
<evidence type="ECO:0000256" key="3">
    <source>
        <dbReference type="ARBA" id="ARBA00023125"/>
    </source>
</evidence>
<evidence type="ECO:0000256" key="4">
    <source>
        <dbReference type="ARBA" id="ARBA00023163"/>
    </source>
</evidence>
<feature type="region of interest" description="Disordered" evidence="6">
    <location>
        <begin position="38"/>
        <end position="318"/>
    </location>
</feature>
<dbReference type="PANTHER" id="PTHR33729">
    <property type="entry name" value="METHYL-CPG BINDING DOMAIN CONTAINING PROTEIN, EXPRESSED"/>
    <property type="match status" value="1"/>
</dbReference>
<sequence length="318" mass="34988">MPKKGGTPKKNEIIFIAPTGEEINNKKQLEQYLKSQIGGPAISDFDWGTGETPRRSARISEKAKATPPTESEPLKKRSRKSSGSKKDNKEAESAPKDAEGEKEVEMHDADTTKKDKAEMEKEKTVVEEGGNEEPKTQENAEPTKNIDSAAEVAATEVNLAEEDVKTQNVVEGTGKDNDAEETKVVEDVQMQGVAEVTKQNKSREDPHSENTQNRKIEMGESGITGKEGQSQSDSDKKDGTENKVEEKQNTVIADETKHHMGGEIEKQNETKENQAQNGNNKEQINSQVKENGEDKPREVHETGQVNLQQSQAPPPVSC</sequence>
<dbReference type="InterPro" id="IPR016177">
    <property type="entry name" value="DNA-bd_dom_sf"/>
</dbReference>
<feature type="compositionally biased region" description="Basic and acidic residues" evidence="6">
    <location>
        <begin position="290"/>
        <end position="301"/>
    </location>
</feature>
<dbReference type="Gene3D" id="3.30.890.10">
    <property type="entry name" value="Methyl-cpg-binding Protein 2, Chain A"/>
    <property type="match status" value="1"/>
</dbReference>
<dbReference type="PROSITE" id="PS50982">
    <property type="entry name" value="MBD"/>
    <property type="match status" value="1"/>
</dbReference>
<dbReference type="SUPFAM" id="SSF54171">
    <property type="entry name" value="DNA-binding domain"/>
    <property type="match status" value="1"/>
</dbReference>
<comment type="subcellular location">
    <subcellularLocation>
        <location evidence="1">Nucleus</location>
    </subcellularLocation>
</comment>
<keyword evidence="3" id="KW-0238">DNA-binding</keyword>
<feature type="compositionally biased region" description="Basic and acidic residues" evidence="6">
    <location>
        <begin position="233"/>
        <end position="272"/>
    </location>
</feature>
<feature type="domain" description="MBD" evidence="7">
    <location>
        <begin position="1"/>
        <end position="52"/>
    </location>
</feature>
<dbReference type="InterPro" id="IPR001739">
    <property type="entry name" value="Methyl_CpG_DNA-bd"/>
</dbReference>
<evidence type="ECO:0000256" key="5">
    <source>
        <dbReference type="ARBA" id="ARBA00023242"/>
    </source>
</evidence>
<keyword evidence="9" id="KW-1185">Reference proteome</keyword>
<evidence type="ECO:0000313" key="9">
    <source>
        <dbReference type="Proteomes" id="UP000195402"/>
    </source>
</evidence>
<keyword evidence="5" id="KW-0539">Nucleus</keyword>
<feature type="compositionally biased region" description="Basic and acidic residues" evidence="6">
    <location>
        <begin position="173"/>
        <end position="186"/>
    </location>
</feature>
<dbReference type="Pfam" id="PF01429">
    <property type="entry name" value="MBD"/>
    <property type="match status" value="1"/>
</dbReference>
<dbReference type="OrthoDB" id="1435582at2759"/>
<protein>
    <submittedName>
        <fullName evidence="8">Methyl-CpG DNA binding</fullName>
    </submittedName>
</protein>
<evidence type="ECO:0000256" key="6">
    <source>
        <dbReference type="SAM" id="MobiDB-lite"/>
    </source>
</evidence>
<dbReference type="AlphaFoldDB" id="A0A200QM82"/>
<organism evidence="8 9">
    <name type="scientific">Macleaya cordata</name>
    <name type="common">Five-seeded plume-poppy</name>
    <name type="synonym">Bocconia cordata</name>
    <dbReference type="NCBI Taxonomy" id="56857"/>
    <lineage>
        <taxon>Eukaryota</taxon>
        <taxon>Viridiplantae</taxon>
        <taxon>Streptophyta</taxon>
        <taxon>Embryophyta</taxon>
        <taxon>Tracheophyta</taxon>
        <taxon>Spermatophyta</taxon>
        <taxon>Magnoliopsida</taxon>
        <taxon>Ranunculales</taxon>
        <taxon>Papaveraceae</taxon>
        <taxon>Papaveroideae</taxon>
        <taxon>Macleaya</taxon>
    </lineage>
</organism>
<dbReference type="Proteomes" id="UP000195402">
    <property type="component" value="Unassembled WGS sequence"/>
</dbReference>
<feature type="compositionally biased region" description="Polar residues" evidence="6">
    <location>
        <begin position="273"/>
        <end position="289"/>
    </location>
</feature>
<name>A0A200QM82_MACCD</name>
<dbReference type="PANTHER" id="PTHR33729:SF12">
    <property type="entry name" value="MBD DOMAIN-CONTAINING PROTEIN"/>
    <property type="match status" value="1"/>
</dbReference>
<evidence type="ECO:0000259" key="7">
    <source>
        <dbReference type="PROSITE" id="PS50982"/>
    </source>
</evidence>
<reference evidence="8 9" key="1">
    <citation type="journal article" date="2017" name="Mol. Plant">
        <title>The Genome of Medicinal Plant Macleaya cordata Provides New Insights into Benzylisoquinoline Alkaloids Metabolism.</title>
        <authorList>
            <person name="Liu X."/>
            <person name="Liu Y."/>
            <person name="Huang P."/>
            <person name="Ma Y."/>
            <person name="Qing Z."/>
            <person name="Tang Q."/>
            <person name="Cao H."/>
            <person name="Cheng P."/>
            <person name="Zheng Y."/>
            <person name="Yuan Z."/>
            <person name="Zhou Y."/>
            <person name="Liu J."/>
            <person name="Tang Z."/>
            <person name="Zhuo Y."/>
            <person name="Zhang Y."/>
            <person name="Yu L."/>
            <person name="Huang J."/>
            <person name="Yang P."/>
            <person name="Peng Q."/>
            <person name="Zhang J."/>
            <person name="Jiang W."/>
            <person name="Zhang Z."/>
            <person name="Lin K."/>
            <person name="Ro D.K."/>
            <person name="Chen X."/>
            <person name="Xiong X."/>
            <person name="Shang Y."/>
            <person name="Huang S."/>
            <person name="Zeng J."/>
        </authorList>
    </citation>
    <scope>NUCLEOTIDE SEQUENCE [LARGE SCALE GENOMIC DNA]</scope>
    <source>
        <strain evidence="9">cv. BLH2017</strain>
        <tissue evidence="8">Root</tissue>
    </source>
</reference>
<dbReference type="GO" id="GO:0005634">
    <property type="term" value="C:nucleus"/>
    <property type="evidence" value="ECO:0007669"/>
    <property type="project" value="UniProtKB-SubCell"/>
</dbReference>